<dbReference type="Pfam" id="PF13181">
    <property type="entry name" value="TPR_8"/>
    <property type="match status" value="1"/>
</dbReference>
<dbReference type="Proteomes" id="UP000260862">
    <property type="component" value="Unassembled WGS sequence"/>
</dbReference>
<evidence type="ECO:0000313" key="4">
    <source>
        <dbReference type="EMBL" id="RGK55876.1"/>
    </source>
</evidence>
<keyword evidence="2 3" id="KW-0802">TPR repeat</keyword>
<evidence type="ECO:0000313" key="7">
    <source>
        <dbReference type="Proteomes" id="UP000260780"/>
    </source>
</evidence>
<dbReference type="SMART" id="SM00028">
    <property type="entry name" value="TPR"/>
    <property type="match status" value="3"/>
</dbReference>
<dbReference type="InterPro" id="IPR013105">
    <property type="entry name" value="TPR_2"/>
</dbReference>
<dbReference type="Proteomes" id="UP000285750">
    <property type="component" value="Unassembled WGS sequence"/>
</dbReference>
<comment type="caution">
    <text evidence="5">The sequence shown here is derived from an EMBL/GenBank/DDBJ whole genome shotgun (WGS) entry which is preliminary data.</text>
</comment>
<sequence length="206" mass="23560">MKATMKTLSAILICCFISTIQMYGENIQRPESENYVKGVEALNEGNPEAAYTYLNAEINEHPDNGYAHCYMALICNFCNDTKLALQALNSSLELIPEADTEYRSFAHYSRGVLLSNLKMWERAEADLNEAIRLNPEDVENYKSRAQLYFETERYEESLDDLTRALKLDSKADVNDLMLQLMAVAPTSEFMERITATYQQLDQVTIH</sequence>
<dbReference type="RefSeq" id="WP_117672661.1">
    <property type="nucleotide sequence ID" value="NZ_CABOGR010000014.1"/>
</dbReference>
<organism evidence="5 7">
    <name type="scientific">Phocaeicola plebeius</name>
    <dbReference type="NCBI Taxonomy" id="310297"/>
    <lineage>
        <taxon>Bacteria</taxon>
        <taxon>Pseudomonadati</taxon>
        <taxon>Bacteroidota</taxon>
        <taxon>Bacteroidia</taxon>
        <taxon>Bacteroidales</taxon>
        <taxon>Bacteroidaceae</taxon>
        <taxon>Phocaeicola</taxon>
    </lineage>
</organism>
<feature type="repeat" description="TPR" evidence="3">
    <location>
        <begin position="104"/>
        <end position="137"/>
    </location>
</feature>
<dbReference type="AlphaFoldDB" id="A0A3E4WEE5"/>
<dbReference type="InterPro" id="IPR011990">
    <property type="entry name" value="TPR-like_helical_dom_sf"/>
</dbReference>
<protein>
    <submittedName>
        <fullName evidence="5">Tetratricopeptide repeat protein</fullName>
    </submittedName>
</protein>
<evidence type="ECO:0000256" key="3">
    <source>
        <dbReference type="PROSITE-ProRule" id="PRU00339"/>
    </source>
</evidence>
<evidence type="ECO:0000313" key="8">
    <source>
        <dbReference type="Proteomes" id="UP000260862"/>
    </source>
</evidence>
<dbReference type="InterPro" id="IPR050498">
    <property type="entry name" value="Ycf3"/>
</dbReference>
<name>A0A3E4WEE5_9BACT</name>
<evidence type="ECO:0000313" key="9">
    <source>
        <dbReference type="Proteomes" id="UP000285750"/>
    </source>
</evidence>
<dbReference type="PANTHER" id="PTHR44858">
    <property type="entry name" value="TETRATRICOPEPTIDE REPEAT PROTEIN 6"/>
    <property type="match status" value="1"/>
</dbReference>
<evidence type="ECO:0000256" key="2">
    <source>
        <dbReference type="ARBA" id="ARBA00022803"/>
    </source>
</evidence>
<dbReference type="PROSITE" id="PS50005">
    <property type="entry name" value="TPR"/>
    <property type="match status" value="2"/>
</dbReference>
<dbReference type="SUPFAM" id="SSF48452">
    <property type="entry name" value="TPR-like"/>
    <property type="match status" value="1"/>
</dbReference>
<evidence type="ECO:0000256" key="1">
    <source>
        <dbReference type="ARBA" id="ARBA00022737"/>
    </source>
</evidence>
<accession>A0A3E4WEE5</accession>
<evidence type="ECO:0000313" key="6">
    <source>
        <dbReference type="EMBL" id="RGS05215.1"/>
    </source>
</evidence>
<dbReference type="STRING" id="310297.BHV76_00285"/>
<dbReference type="Gene3D" id="1.25.40.10">
    <property type="entry name" value="Tetratricopeptide repeat domain"/>
    <property type="match status" value="2"/>
</dbReference>
<feature type="repeat" description="TPR" evidence="3">
    <location>
        <begin position="138"/>
        <end position="171"/>
    </location>
</feature>
<dbReference type="EMBL" id="QRUY01000029">
    <property type="protein sequence ID" value="RGS05215.1"/>
    <property type="molecule type" value="Genomic_DNA"/>
</dbReference>
<reference evidence="7 8" key="1">
    <citation type="submission" date="2018-08" db="EMBL/GenBank/DDBJ databases">
        <title>A genome reference for cultivated species of the human gut microbiota.</title>
        <authorList>
            <person name="Zou Y."/>
            <person name="Xue W."/>
            <person name="Luo G."/>
        </authorList>
    </citation>
    <scope>NUCLEOTIDE SEQUENCE [LARGE SCALE GENOMIC DNA]</scope>
    <source>
        <strain evidence="6 9">AF24-16AC</strain>
        <strain evidence="5 7">OM08-14</strain>
        <strain evidence="4 8">TF10-3AC</strain>
    </source>
</reference>
<evidence type="ECO:0000313" key="5">
    <source>
        <dbReference type="EMBL" id="RGM40555.1"/>
    </source>
</evidence>
<dbReference type="InterPro" id="IPR019734">
    <property type="entry name" value="TPR_rpt"/>
</dbReference>
<dbReference type="Pfam" id="PF07719">
    <property type="entry name" value="TPR_2"/>
    <property type="match status" value="1"/>
</dbReference>
<gene>
    <name evidence="6" type="ORF">DWY14_12240</name>
    <name evidence="5" type="ORF">DXC17_07665</name>
    <name evidence="4" type="ORF">DXD04_08740</name>
</gene>
<dbReference type="PANTHER" id="PTHR44858:SF1">
    <property type="entry name" value="UDP-N-ACETYLGLUCOSAMINE--PEPTIDE N-ACETYLGLUCOSAMINYLTRANSFERASE SPINDLY-RELATED"/>
    <property type="match status" value="1"/>
</dbReference>
<dbReference type="Proteomes" id="UP000260780">
    <property type="component" value="Unassembled WGS sequence"/>
</dbReference>
<dbReference type="EMBL" id="QSQT01000014">
    <property type="protein sequence ID" value="RGK55876.1"/>
    <property type="molecule type" value="Genomic_DNA"/>
</dbReference>
<dbReference type="EMBL" id="QSTF01000015">
    <property type="protein sequence ID" value="RGM40555.1"/>
    <property type="molecule type" value="Genomic_DNA"/>
</dbReference>
<proteinExistence type="predicted"/>
<keyword evidence="8" id="KW-1185">Reference proteome</keyword>
<keyword evidence="1" id="KW-0677">Repeat</keyword>